<dbReference type="AlphaFoldDB" id="G6EI51"/>
<keyword evidence="1" id="KW-0732">Signal</keyword>
<name>G6EI51_9SPHN</name>
<evidence type="ECO:0000313" key="2">
    <source>
        <dbReference type="EMBL" id="EHJ59039.1"/>
    </source>
</evidence>
<reference evidence="2 3" key="1">
    <citation type="journal article" date="2012" name="J. Bacteriol.">
        <title>Genome sequence of benzo(a)pyrene-degrading bacterium Novosphingobium pentaromativorans US6-1.</title>
        <authorList>
            <person name="Luo Y.R."/>
            <person name="Kang S.G."/>
            <person name="Kim S.J."/>
            <person name="Kim M.R."/>
            <person name="Li N."/>
            <person name="Lee J.H."/>
            <person name="Kwon K.K."/>
        </authorList>
    </citation>
    <scope>NUCLEOTIDE SEQUENCE [LARGE SCALE GENOMIC DNA]</scope>
    <source>
        <strain evidence="2 3">US6-1</strain>
    </source>
</reference>
<proteinExistence type="predicted"/>
<dbReference type="eggNOG" id="ENOG502ZIS6">
    <property type="taxonomic scope" value="Bacteria"/>
</dbReference>
<evidence type="ECO:0008006" key="4">
    <source>
        <dbReference type="Google" id="ProtNLM"/>
    </source>
</evidence>
<gene>
    <name evidence="2" type="ORF">NSU_4022</name>
</gene>
<dbReference type="OrthoDB" id="7595183at2"/>
<keyword evidence="3" id="KW-1185">Reference proteome</keyword>
<dbReference type="RefSeq" id="WP_007014930.1">
    <property type="nucleotide sequence ID" value="NZ_AGFM01000063.1"/>
</dbReference>
<comment type="caution">
    <text evidence="2">The sequence shown here is derived from an EMBL/GenBank/DDBJ whole genome shotgun (WGS) entry which is preliminary data.</text>
</comment>
<protein>
    <recommendedName>
        <fullName evidence="4">Lipoprotein</fullName>
    </recommendedName>
</protein>
<dbReference type="KEGG" id="npn:JI59_02065"/>
<feature type="chain" id="PRO_5003488302" description="Lipoprotein" evidence="1">
    <location>
        <begin position="31"/>
        <end position="175"/>
    </location>
</feature>
<accession>G6EI51</accession>
<evidence type="ECO:0000313" key="3">
    <source>
        <dbReference type="Proteomes" id="UP000004030"/>
    </source>
</evidence>
<dbReference type="Proteomes" id="UP000004030">
    <property type="component" value="Unassembled WGS sequence"/>
</dbReference>
<dbReference type="PATRIC" id="fig|1088721.3.peg.3959"/>
<sequence>MKKVFKNCAMLALPLAALLAAGCSQGKAEAATESSTETAEDANTVPAAVHMQMSVDDALNEAMKDSLNTGQITMLKNMAHQVTVGERCEGFEVDQDRFAKEMNLIHYDEDGKQMDLTEAELNTLEKKALLGFGMAMGSQMAIAAFDVKSYCNAAEEERASLAKDDDSSTIWKTPA</sequence>
<dbReference type="EMBL" id="AGFM01000063">
    <property type="protein sequence ID" value="EHJ59039.1"/>
    <property type="molecule type" value="Genomic_DNA"/>
</dbReference>
<dbReference type="STRING" id="1088721.JI59_02065"/>
<evidence type="ECO:0000256" key="1">
    <source>
        <dbReference type="SAM" id="SignalP"/>
    </source>
</evidence>
<feature type="signal peptide" evidence="1">
    <location>
        <begin position="1"/>
        <end position="30"/>
    </location>
</feature>
<organism evidence="2 3">
    <name type="scientific">Novosphingobium pentaromativorans US6-1</name>
    <dbReference type="NCBI Taxonomy" id="1088721"/>
    <lineage>
        <taxon>Bacteria</taxon>
        <taxon>Pseudomonadati</taxon>
        <taxon>Pseudomonadota</taxon>
        <taxon>Alphaproteobacteria</taxon>
        <taxon>Sphingomonadales</taxon>
        <taxon>Sphingomonadaceae</taxon>
        <taxon>Novosphingobium</taxon>
    </lineage>
</organism>
<dbReference type="PROSITE" id="PS51257">
    <property type="entry name" value="PROKAR_LIPOPROTEIN"/>
    <property type="match status" value="1"/>
</dbReference>